<gene>
    <name evidence="2" type="ORF">AB5J58_38650</name>
</gene>
<evidence type="ECO:0000256" key="1">
    <source>
        <dbReference type="SAM" id="Phobius"/>
    </source>
</evidence>
<keyword evidence="1" id="KW-0812">Transmembrane</keyword>
<feature type="transmembrane region" description="Helical" evidence="1">
    <location>
        <begin position="77"/>
        <end position="95"/>
    </location>
</feature>
<dbReference type="InterPro" id="IPR011701">
    <property type="entry name" value="MFS"/>
</dbReference>
<organism evidence="2">
    <name type="scientific">Streptomyces sp. R08</name>
    <dbReference type="NCBI Taxonomy" id="3238624"/>
    <lineage>
        <taxon>Bacteria</taxon>
        <taxon>Bacillati</taxon>
        <taxon>Actinomycetota</taxon>
        <taxon>Actinomycetes</taxon>
        <taxon>Kitasatosporales</taxon>
        <taxon>Streptomycetaceae</taxon>
        <taxon>Streptomyces</taxon>
    </lineage>
</organism>
<feature type="transmembrane region" description="Helical" evidence="1">
    <location>
        <begin position="245"/>
        <end position="264"/>
    </location>
</feature>
<dbReference type="Gene3D" id="1.20.1250.20">
    <property type="entry name" value="MFS general substrate transporter like domains"/>
    <property type="match status" value="1"/>
</dbReference>
<reference evidence="2" key="1">
    <citation type="submission" date="2024-07" db="EMBL/GenBank/DDBJ databases">
        <authorList>
            <person name="Yu S.T."/>
        </authorList>
    </citation>
    <scope>NUCLEOTIDE SEQUENCE</scope>
    <source>
        <strain evidence="2">R08</strain>
    </source>
</reference>
<feature type="transmembrane region" description="Helical" evidence="1">
    <location>
        <begin position="331"/>
        <end position="355"/>
    </location>
</feature>
<sequence length="397" mass="39367">MPYLTLLRRPFVVRLLAGSLVGRMPSAMAALAIALTLREAGAGYRLVGLATGVFAVAGAIGGPLLGRLVDRTGQPRVLIASAVVSGLGYVLLALAPGSLYGSLGGAVVAGAAAPPLEPCLRALWPELVPEGEVQSAYAVDAGAQEVVFIAGPLAVAGAAALGPAPLALWLAAGLGLLGSLVMATARPSRDWRTRTRDAHWLGPLRSPALLLLLVALFGAGWALGGFNVFSVAYAEQHEVPGGAGLLMPLSAFGALLGAVGYGALRWTADAPLKAVALCAGMAGAYWLVALVPGPAGACLVAVGTGVFFAPLLTVSFGLVGELAPDGTVTEAFAWLVTLIGAGVAAGSAVTGLLLADGTLPAAAALGACGVTGGALVLALSRGRLALPVAVRETTDTA</sequence>
<proteinExistence type="predicted"/>
<feature type="transmembrane region" description="Helical" evidence="1">
    <location>
        <begin position="271"/>
        <end position="288"/>
    </location>
</feature>
<protein>
    <submittedName>
        <fullName evidence="2">MFS transporter</fullName>
    </submittedName>
</protein>
<dbReference type="SUPFAM" id="SSF103473">
    <property type="entry name" value="MFS general substrate transporter"/>
    <property type="match status" value="1"/>
</dbReference>
<dbReference type="AlphaFoldDB" id="A0AB39MHA5"/>
<evidence type="ECO:0000313" key="2">
    <source>
        <dbReference type="EMBL" id="XDQ05715.1"/>
    </source>
</evidence>
<dbReference type="Pfam" id="PF07690">
    <property type="entry name" value="MFS_1"/>
    <property type="match status" value="1"/>
</dbReference>
<dbReference type="PANTHER" id="PTHR23542">
    <property type="match status" value="1"/>
</dbReference>
<dbReference type="InterPro" id="IPR036259">
    <property type="entry name" value="MFS_trans_sf"/>
</dbReference>
<keyword evidence="1" id="KW-1133">Transmembrane helix</keyword>
<keyword evidence="1" id="KW-0472">Membrane</keyword>
<dbReference type="EMBL" id="CP163431">
    <property type="protein sequence ID" value="XDQ05715.1"/>
    <property type="molecule type" value="Genomic_DNA"/>
</dbReference>
<feature type="transmembrane region" description="Helical" evidence="1">
    <location>
        <begin position="166"/>
        <end position="187"/>
    </location>
</feature>
<dbReference type="RefSeq" id="WP_369190837.1">
    <property type="nucleotide sequence ID" value="NZ_CP163431.1"/>
</dbReference>
<feature type="transmembrane region" description="Helical" evidence="1">
    <location>
        <begin position="208"/>
        <end position="233"/>
    </location>
</feature>
<feature type="transmembrane region" description="Helical" evidence="1">
    <location>
        <begin position="361"/>
        <end position="379"/>
    </location>
</feature>
<name>A0AB39MHA5_9ACTN</name>
<feature type="transmembrane region" description="Helical" evidence="1">
    <location>
        <begin position="294"/>
        <end position="319"/>
    </location>
</feature>
<accession>A0AB39MHA5</accession>
<feature type="transmembrane region" description="Helical" evidence="1">
    <location>
        <begin position="44"/>
        <end position="65"/>
    </location>
</feature>
<dbReference type="PANTHER" id="PTHR23542:SF1">
    <property type="entry name" value="MAJOR FACILITATOR SUPERFAMILY (MFS) PROFILE DOMAIN-CONTAINING PROTEIN"/>
    <property type="match status" value="1"/>
</dbReference>
<dbReference type="GO" id="GO:0022857">
    <property type="term" value="F:transmembrane transporter activity"/>
    <property type="evidence" value="ECO:0007669"/>
    <property type="project" value="InterPro"/>
</dbReference>